<protein>
    <recommendedName>
        <fullName evidence="5">Release factor glutamine methyltransferase</fullName>
        <shortName evidence="5">RF MTase</shortName>
        <ecNumber evidence="5">2.1.1.297</ecNumber>
    </recommendedName>
    <alternativeName>
        <fullName evidence="5">N5-glutamine methyltransferase PrmC</fullName>
    </alternativeName>
    <alternativeName>
        <fullName evidence="5">Protein-(glutamine-N5) MTase PrmC</fullName>
    </alternativeName>
    <alternativeName>
        <fullName evidence="5">Protein-glutamine N-methyltransferase PrmC</fullName>
    </alternativeName>
</protein>
<feature type="binding site" evidence="5">
    <location>
        <begin position="122"/>
        <end position="126"/>
    </location>
    <ligand>
        <name>S-adenosyl-L-methionine</name>
        <dbReference type="ChEBI" id="CHEBI:59789"/>
    </ligand>
</feature>
<keyword evidence="2 5" id="KW-0808">Transferase</keyword>
<evidence type="ECO:0000256" key="4">
    <source>
        <dbReference type="ARBA" id="ARBA00048391"/>
    </source>
</evidence>
<dbReference type="Pfam" id="PF05175">
    <property type="entry name" value="MTS"/>
    <property type="match status" value="1"/>
</dbReference>
<comment type="catalytic activity">
    <reaction evidence="4 5">
        <text>L-glutaminyl-[peptide chain release factor] + S-adenosyl-L-methionine = N(5)-methyl-L-glutaminyl-[peptide chain release factor] + S-adenosyl-L-homocysteine + H(+)</text>
        <dbReference type="Rhea" id="RHEA:42896"/>
        <dbReference type="Rhea" id="RHEA-COMP:10271"/>
        <dbReference type="Rhea" id="RHEA-COMP:10272"/>
        <dbReference type="ChEBI" id="CHEBI:15378"/>
        <dbReference type="ChEBI" id="CHEBI:30011"/>
        <dbReference type="ChEBI" id="CHEBI:57856"/>
        <dbReference type="ChEBI" id="CHEBI:59789"/>
        <dbReference type="ChEBI" id="CHEBI:61891"/>
        <dbReference type="EC" id="2.1.1.297"/>
    </reaction>
</comment>
<dbReference type="PANTHER" id="PTHR18895">
    <property type="entry name" value="HEMK METHYLTRANSFERASE"/>
    <property type="match status" value="1"/>
</dbReference>
<gene>
    <name evidence="5 8" type="primary">prmC</name>
    <name evidence="8" type="ORF">OJ997_14345</name>
</gene>
<dbReference type="EMBL" id="JAPDDP010000022">
    <property type="protein sequence ID" value="MDA0181481.1"/>
    <property type="molecule type" value="Genomic_DNA"/>
</dbReference>
<evidence type="ECO:0000256" key="2">
    <source>
        <dbReference type="ARBA" id="ARBA00022679"/>
    </source>
</evidence>
<dbReference type="Pfam" id="PF17827">
    <property type="entry name" value="PrmC_N"/>
    <property type="match status" value="1"/>
</dbReference>
<feature type="domain" description="Methyltransferase small" evidence="6">
    <location>
        <begin position="112"/>
        <end position="190"/>
    </location>
</feature>
<feature type="binding site" evidence="5">
    <location>
        <position position="184"/>
    </location>
    <ligand>
        <name>S-adenosyl-L-methionine</name>
        <dbReference type="ChEBI" id="CHEBI:59789"/>
    </ligand>
</feature>
<proteinExistence type="inferred from homology"/>
<keyword evidence="3 5" id="KW-0949">S-adenosyl-L-methionine</keyword>
<dbReference type="InterPro" id="IPR019874">
    <property type="entry name" value="RF_methyltr_PrmC"/>
</dbReference>
<comment type="caution">
    <text evidence="8">The sequence shown here is derived from an EMBL/GenBank/DDBJ whole genome shotgun (WGS) entry which is preliminary data.</text>
</comment>
<sequence>MTRAGTPVRDALDSATIPLTAAGCDTPRLDAEVLLAAALGISRLELITDSRRDVAGPAARVFMDSVRRRREREPVAYITGRKGFRHIELAVDRRVLIPRPETEFVVEAALSLPSGARVVDVGTGSGAIALALKHERPDLDVVATDVSEDALDVARHNALRLGLDVTFVAGDLWAGLEADAVVSNPPYVETGSRLMPDVGMFEPHGALFAGEDGLDVIRRLVAAPVPFLALEHGLGQADAIEALLREADFDDVSRVRDLAGIERVAVARREAAA</sequence>
<feature type="binding site" evidence="5">
    <location>
        <begin position="184"/>
        <end position="187"/>
    </location>
    <ligand>
        <name>substrate</name>
    </ligand>
</feature>
<dbReference type="AlphaFoldDB" id="A0A9X3NCM3"/>
<dbReference type="InterPro" id="IPR050320">
    <property type="entry name" value="N5-glutamine_MTase"/>
</dbReference>
<dbReference type="InterPro" id="IPR007848">
    <property type="entry name" value="Small_mtfrase_dom"/>
</dbReference>
<evidence type="ECO:0000256" key="5">
    <source>
        <dbReference type="HAMAP-Rule" id="MF_02126"/>
    </source>
</evidence>
<evidence type="ECO:0000313" key="8">
    <source>
        <dbReference type="EMBL" id="MDA0181481.1"/>
    </source>
</evidence>
<comment type="similarity">
    <text evidence="5">Belongs to the protein N5-glutamine methyltransferase family. PrmC subfamily.</text>
</comment>
<dbReference type="Gene3D" id="3.40.50.150">
    <property type="entry name" value="Vaccinia Virus protein VP39"/>
    <property type="match status" value="1"/>
</dbReference>
<reference evidence="8" key="1">
    <citation type="submission" date="2022-10" db="EMBL/GenBank/DDBJ databases">
        <title>The WGS of Solirubrobacter phytolaccae KCTC 29190.</title>
        <authorList>
            <person name="Jiang Z."/>
        </authorList>
    </citation>
    <scope>NUCLEOTIDE SEQUENCE</scope>
    <source>
        <strain evidence="8">KCTC 29190</strain>
    </source>
</reference>
<name>A0A9X3NCM3_9ACTN</name>
<dbReference type="GO" id="GO:0102559">
    <property type="term" value="F:peptide chain release factor N(5)-glutamine methyltransferase activity"/>
    <property type="evidence" value="ECO:0007669"/>
    <property type="project" value="UniProtKB-EC"/>
</dbReference>
<keyword evidence="1 5" id="KW-0489">Methyltransferase</keyword>
<dbReference type="HAMAP" id="MF_02126">
    <property type="entry name" value="RF_methyltr_PrmC"/>
    <property type="match status" value="1"/>
</dbReference>
<dbReference type="InterPro" id="IPR002052">
    <property type="entry name" value="DNA_methylase_N6_adenine_CS"/>
</dbReference>
<dbReference type="InterPro" id="IPR040758">
    <property type="entry name" value="PrmC_N"/>
</dbReference>
<dbReference type="InterPro" id="IPR029063">
    <property type="entry name" value="SAM-dependent_MTases_sf"/>
</dbReference>
<dbReference type="GO" id="GO:0003676">
    <property type="term" value="F:nucleic acid binding"/>
    <property type="evidence" value="ECO:0007669"/>
    <property type="project" value="InterPro"/>
</dbReference>
<comment type="caution">
    <text evidence="5">Lacks conserved residue(s) required for the propagation of feature annotation.</text>
</comment>
<dbReference type="CDD" id="cd02440">
    <property type="entry name" value="AdoMet_MTases"/>
    <property type="match status" value="1"/>
</dbReference>
<evidence type="ECO:0000256" key="1">
    <source>
        <dbReference type="ARBA" id="ARBA00022603"/>
    </source>
</evidence>
<dbReference type="Proteomes" id="UP001147653">
    <property type="component" value="Unassembled WGS sequence"/>
</dbReference>
<dbReference type="GO" id="GO:0032259">
    <property type="term" value="P:methylation"/>
    <property type="evidence" value="ECO:0007669"/>
    <property type="project" value="UniProtKB-KW"/>
</dbReference>
<dbReference type="Gene3D" id="1.10.8.10">
    <property type="entry name" value="DNA helicase RuvA subunit, C-terminal domain"/>
    <property type="match status" value="1"/>
</dbReference>
<comment type="function">
    <text evidence="5">Methylates the class 1 translation termination release factors RF1/PrfA and RF2/PrfB on the glutamine residue of the universally conserved GGQ motif.</text>
</comment>
<keyword evidence="9" id="KW-1185">Reference proteome</keyword>
<feature type="binding site" evidence="5">
    <location>
        <position position="145"/>
    </location>
    <ligand>
        <name>S-adenosyl-L-methionine</name>
        <dbReference type="ChEBI" id="CHEBI:59789"/>
    </ligand>
</feature>
<dbReference type="PROSITE" id="PS00092">
    <property type="entry name" value="N6_MTASE"/>
    <property type="match status" value="1"/>
</dbReference>
<dbReference type="PROSITE" id="PS51257">
    <property type="entry name" value="PROKAR_LIPOPROTEIN"/>
    <property type="match status" value="1"/>
</dbReference>
<organism evidence="8 9">
    <name type="scientific">Solirubrobacter phytolaccae</name>
    <dbReference type="NCBI Taxonomy" id="1404360"/>
    <lineage>
        <taxon>Bacteria</taxon>
        <taxon>Bacillati</taxon>
        <taxon>Actinomycetota</taxon>
        <taxon>Thermoleophilia</taxon>
        <taxon>Solirubrobacterales</taxon>
        <taxon>Solirubrobacteraceae</taxon>
        <taxon>Solirubrobacter</taxon>
    </lineage>
</organism>
<dbReference type="NCBIfam" id="TIGR00536">
    <property type="entry name" value="hemK_fam"/>
    <property type="match status" value="1"/>
</dbReference>
<dbReference type="InterPro" id="IPR004556">
    <property type="entry name" value="HemK-like"/>
</dbReference>
<dbReference type="EC" id="2.1.1.297" evidence="5"/>
<dbReference type="SUPFAM" id="SSF53335">
    <property type="entry name" value="S-adenosyl-L-methionine-dependent methyltransferases"/>
    <property type="match status" value="1"/>
</dbReference>
<dbReference type="NCBIfam" id="TIGR03534">
    <property type="entry name" value="RF_mod_PrmC"/>
    <property type="match status" value="1"/>
</dbReference>
<feature type="domain" description="Release factor glutamine methyltransferase N-terminal" evidence="7">
    <location>
        <begin position="10"/>
        <end position="80"/>
    </location>
</feature>
<evidence type="ECO:0000259" key="7">
    <source>
        <dbReference type="Pfam" id="PF17827"/>
    </source>
</evidence>
<evidence type="ECO:0000256" key="3">
    <source>
        <dbReference type="ARBA" id="ARBA00022691"/>
    </source>
</evidence>
<evidence type="ECO:0000259" key="6">
    <source>
        <dbReference type="Pfam" id="PF05175"/>
    </source>
</evidence>
<evidence type="ECO:0000313" key="9">
    <source>
        <dbReference type="Proteomes" id="UP001147653"/>
    </source>
</evidence>
<dbReference type="RefSeq" id="WP_270025797.1">
    <property type="nucleotide sequence ID" value="NZ_JAPDDP010000022.1"/>
</dbReference>
<dbReference type="PANTHER" id="PTHR18895:SF74">
    <property type="entry name" value="MTRF1L RELEASE FACTOR GLUTAMINE METHYLTRANSFERASE"/>
    <property type="match status" value="1"/>
</dbReference>
<accession>A0A9X3NCM3</accession>